<comment type="caution">
    <text evidence="2">The sequence shown here is derived from an EMBL/GenBank/DDBJ whole genome shotgun (WGS) entry which is preliminary data.</text>
</comment>
<proteinExistence type="predicted"/>
<evidence type="ECO:0000313" key="3">
    <source>
        <dbReference type="Proteomes" id="UP000239494"/>
    </source>
</evidence>
<dbReference type="AlphaFoldDB" id="A0A2T0S714"/>
<dbReference type="EMBL" id="PVTF01000026">
    <property type="protein sequence ID" value="PRY29217.1"/>
    <property type="molecule type" value="Genomic_DNA"/>
</dbReference>
<accession>A0A2T0S714</accession>
<keyword evidence="3" id="KW-1185">Reference proteome</keyword>
<sequence>MIAATARDVPEIRARMTDWARDPELDGAGNWFRFFLGPSPDGVTESRVFDRVDDVGATIAGTLAIQLPAAKLFYVSADMTDLARHAADPLTDCRLHPEDLPAQIGVMVYEHPPVEGTAAGRHNDVTVVSWGPGRGGLWVHTWATTSASQQGLVRIGRALAQLPHDEMLARARSAAARNLPEPTPDNKPSDSEEIADQTADHVLATFLSNLERAQVPPSFTPPHGYEWCALTPMEFAEMEGWPGGVSEGKSSGDTDARIALQRTILATWLLMGQTLVRSEPMTAPRAARRRIERLDPVLDPTVRYIDLRRARTEPSDRPDDDVEKGMREYRHRWIVRWHWRNQDYPSRSDHRPIWIDPHFAGPEDKPLLGGERVNVLRR</sequence>
<evidence type="ECO:0000313" key="2">
    <source>
        <dbReference type="EMBL" id="PRY29217.1"/>
    </source>
</evidence>
<protein>
    <submittedName>
        <fullName evidence="2">Uncharacterized protein</fullName>
    </submittedName>
</protein>
<name>A0A2T0S714_9PSEU</name>
<evidence type="ECO:0000256" key="1">
    <source>
        <dbReference type="SAM" id="MobiDB-lite"/>
    </source>
</evidence>
<organism evidence="2 3">
    <name type="scientific">Umezawaea tangerina</name>
    <dbReference type="NCBI Taxonomy" id="84725"/>
    <lineage>
        <taxon>Bacteria</taxon>
        <taxon>Bacillati</taxon>
        <taxon>Actinomycetota</taxon>
        <taxon>Actinomycetes</taxon>
        <taxon>Pseudonocardiales</taxon>
        <taxon>Pseudonocardiaceae</taxon>
        <taxon>Umezawaea</taxon>
    </lineage>
</organism>
<gene>
    <name evidence="2" type="ORF">CLV43_12694</name>
</gene>
<feature type="region of interest" description="Disordered" evidence="1">
    <location>
        <begin position="174"/>
        <end position="193"/>
    </location>
</feature>
<reference evidence="2 3" key="1">
    <citation type="submission" date="2018-03" db="EMBL/GenBank/DDBJ databases">
        <title>Genomic Encyclopedia of Archaeal and Bacterial Type Strains, Phase II (KMG-II): from individual species to whole genera.</title>
        <authorList>
            <person name="Goeker M."/>
        </authorList>
    </citation>
    <scope>NUCLEOTIDE SEQUENCE [LARGE SCALE GENOMIC DNA]</scope>
    <source>
        <strain evidence="2 3">DSM 44720</strain>
    </source>
</reference>
<dbReference type="Proteomes" id="UP000239494">
    <property type="component" value="Unassembled WGS sequence"/>
</dbReference>
<dbReference type="RefSeq" id="WP_245887546.1">
    <property type="nucleotide sequence ID" value="NZ_PVTF01000026.1"/>
</dbReference>